<organism evidence="1 2">
    <name type="scientific">Mycolicibacterium fallax</name>
    <name type="common">Mycobacterium fallax</name>
    <dbReference type="NCBI Taxonomy" id="1793"/>
    <lineage>
        <taxon>Bacteria</taxon>
        <taxon>Bacillati</taxon>
        <taxon>Actinomycetota</taxon>
        <taxon>Actinomycetes</taxon>
        <taxon>Mycobacteriales</taxon>
        <taxon>Mycobacteriaceae</taxon>
        <taxon>Mycolicibacterium</taxon>
    </lineage>
</organism>
<evidence type="ECO:0000313" key="1">
    <source>
        <dbReference type="EMBL" id="ORU99360.1"/>
    </source>
</evidence>
<dbReference type="STRING" id="1793.AWC04_17205"/>
<dbReference type="EMBL" id="LQOJ01000053">
    <property type="protein sequence ID" value="ORU99360.1"/>
    <property type="molecule type" value="Genomic_DNA"/>
</dbReference>
<dbReference type="RefSeq" id="WP_234810648.1">
    <property type="nucleotide sequence ID" value="NZ_AP022603.1"/>
</dbReference>
<comment type="caution">
    <text evidence="1">The sequence shown here is derived from an EMBL/GenBank/DDBJ whole genome shotgun (WGS) entry which is preliminary data.</text>
</comment>
<dbReference type="SUPFAM" id="SSF55961">
    <property type="entry name" value="Bet v1-like"/>
    <property type="match status" value="1"/>
</dbReference>
<name>A0A1X1R500_MYCFA</name>
<keyword evidence="2" id="KW-1185">Reference proteome</keyword>
<accession>A0A1X1R500</accession>
<dbReference type="Proteomes" id="UP000193484">
    <property type="component" value="Unassembled WGS sequence"/>
</dbReference>
<dbReference type="AlphaFoldDB" id="A0A1X1R500"/>
<proteinExistence type="predicted"/>
<gene>
    <name evidence="1" type="ORF">AWC04_17205</name>
</gene>
<reference evidence="1 2" key="1">
    <citation type="submission" date="2016-01" db="EMBL/GenBank/DDBJ databases">
        <title>The new phylogeny of the genus Mycobacterium.</title>
        <authorList>
            <person name="Tarcisio F."/>
            <person name="Conor M."/>
            <person name="Antonella G."/>
            <person name="Elisabetta G."/>
            <person name="Giulia F.S."/>
            <person name="Sara T."/>
            <person name="Anna F."/>
            <person name="Clotilde B."/>
            <person name="Roberto B."/>
            <person name="Veronica D.S."/>
            <person name="Fabio R."/>
            <person name="Monica P."/>
            <person name="Olivier J."/>
            <person name="Enrico T."/>
            <person name="Nicola S."/>
        </authorList>
    </citation>
    <scope>NUCLEOTIDE SEQUENCE [LARGE SCALE GENOMIC DNA]</scope>
    <source>
        <strain evidence="1 2">DSM 44179</strain>
    </source>
</reference>
<sequence length="314" mass="33046">MSTAYRPSPAQWRLAALILALAVGVIAVRLIRGIGLGQTAAFYLGIPTVFALVLALSAPSKNLIGMTLRGITLALLLAMPVLGEGFVCVLIAAPLCYAVGLMVAALVQWSRRGGGRAQVVVVPALLLLTALEGVTPALTLPDDQSVTESRVVAASPDEVRAALARPLRFADHRPGGVLALGFPAPIDDAGGLDPGDQRSVRFAGAHHRPPGVAAHHWGEHASALQLRVAESGPESVTFATVADHTPLASWLAWRTSEVHWRALPAGGTEISWTLRFTRRLAPGWYFGPIEQFVAGRAADYLLDAIDLGAGSPPR</sequence>
<protein>
    <submittedName>
        <fullName evidence="1">Uncharacterized protein</fullName>
    </submittedName>
</protein>
<evidence type="ECO:0000313" key="2">
    <source>
        <dbReference type="Proteomes" id="UP000193484"/>
    </source>
</evidence>